<dbReference type="EMBL" id="BDQX01000208">
    <property type="protein sequence ID" value="GBG09286.1"/>
    <property type="molecule type" value="Genomic_DNA"/>
</dbReference>
<evidence type="ECO:0000313" key="2">
    <source>
        <dbReference type="Proteomes" id="UP000245202"/>
    </source>
</evidence>
<name>A0A2R5ERH0_9BACL</name>
<accession>A0A2R5ERH0</accession>
<comment type="caution">
    <text evidence="1">The sequence shown here is derived from an EMBL/GenBank/DDBJ whole genome shotgun (WGS) entry which is preliminary data.</text>
</comment>
<evidence type="ECO:0000313" key="1">
    <source>
        <dbReference type="EMBL" id="GBG09286.1"/>
    </source>
</evidence>
<sequence length="170" mass="19017">MRGSYKGKRSLIGGVVILMLIITATACMKPEDKMFEESDFAATVETVDARTWKANEDIEITTGVINLTNRSAAVYHASPLIHVQIYDERDQPQIEMLVTDSIGINGIAKPNETYNPDKEIYESGKRIIQIEQPGTYTLVATATFDVKLNGDRKQSFRIVSEPFEIQITES</sequence>
<gene>
    <name evidence="1" type="ORF">PAT3040_03928</name>
</gene>
<reference evidence="1 2" key="1">
    <citation type="submission" date="2017-08" db="EMBL/GenBank/DDBJ databases">
        <title>Substantial Increase in Enzyme Production by Combined Drug-Resistance Mutations in Paenibacillus agaridevorans.</title>
        <authorList>
            <person name="Tanaka Y."/>
            <person name="Funane K."/>
            <person name="Hosaka T."/>
            <person name="Shiwa Y."/>
            <person name="Fujita N."/>
            <person name="Miyazaki T."/>
            <person name="Yoshikawa H."/>
            <person name="Murakami K."/>
            <person name="Kasahara K."/>
            <person name="Inaoka T."/>
            <person name="Hiraga Y."/>
            <person name="Ochi K."/>
        </authorList>
    </citation>
    <scope>NUCLEOTIDE SEQUENCE [LARGE SCALE GENOMIC DNA]</scope>
    <source>
        <strain evidence="1 2">T-3040</strain>
    </source>
</reference>
<protein>
    <submittedName>
        <fullName evidence="1">Uncharacterized protein</fullName>
    </submittedName>
</protein>
<keyword evidence="2" id="KW-1185">Reference proteome</keyword>
<organism evidence="1 2">
    <name type="scientific">Paenibacillus agaridevorans</name>
    <dbReference type="NCBI Taxonomy" id="171404"/>
    <lineage>
        <taxon>Bacteria</taxon>
        <taxon>Bacillati</taxon>
        <taxon>Bacillota</taxon>
        <taxon>Bacilli</taxon>
        <taxon>Bacillales</taxon>
        <taxon>Paenibacillaceae</taxon>
        <taxon>Paenibacillus</taxon>
    </lineage>
</organism>
<dbReference type="PROSITE" id="PS51257">
    <property type="entry name" value="PROKAR_LIPOPROTEIN"/>
    <property type="match status" value="1"/>
</dbReference>
<proteinExistence type="predicted"/>
<dbReference type="RefSeq" id="WP_108994049.1">
    <property type="nucleotide sequence ID" value="NZ_BDQX01000208.1"/>
</dbReference>
<dbReference type="AlphaFoldDB" id="A0A2R5ERH0"/>
<dbReference type="Proteomes" id="UP000245202">
    <property type="component" value="Unassembled WGS sequence"/>
</dbReference>